<organism evidence="2 3">
    <name type="scientific">Dovyalis caffra</name>
    <dbReference type="NCBI Taxonomy" id="77055"/>
    <lineage>
        <taxon>Eukaryota</taxon>
        <taxon>Viridiplantae</taxon>
        <taxon>Streptophyta</taxon>
        <taxon>Embryophyta</taxon>
        <taxon>Tracheophyta</taxon>
        <taxon>Spermatophyta</taxon>
        <taxon>Magnoliopsida</taxon>
        <taxon>eudicotyledons</taxon>
        <taxon>Gunneridae</taxon>
        <taxon>Pentapetalae</taxon>
        <taxon>rosids</taxon>
        <taxon>fabids</taxon>
        <taxon>Malpighiales</taxon>
        <taxon>Salicaceae</taxon>
        <taxon>Flacourtieae</taxon>
        <taxon>Dovyalis</taxon>
    </lineage>
</organism>
<evidence type="ECO:0000313" key="2">
    <source>
        <dbReference type="EMBL" id="CAK7356402.1"/>
    </source>
</evidence>
<dbReference type="EMBL" id="CAWUPB010001197">
    <property type="protein sequence ID" value="CAK7356402.1"/>
    <property type="molecule type" value="Genomic_DNA"/>
</dbReference>
<proteinExistence type="predicted"/>
<comment type="caution">
    <text evidence="2">The sequence shown here is derived from an EMBL/GenBank/DDBJ whole genome shotgun (WGS) entry which is preliminary data.</text>
</comment>
<feature type="transmembrane region" description="Helical" evidence="1">
    <location>
        <begin position="21"/>
        <end position="38"/>
    </location>
</feature>
<accession>A0AAV1SRL4</accession>
<evidence type="ECO:0000313" key="3">
    <source>
        <dbReference type="Proteomes" id="UP001314170"/>
    </source>
</evidence>
<keyword evidence="1" id="KW-1133">Transmembrane helix</keyword>
<keyword evidence="3" id="KW-1185">Reference proteome</keyword>
<sequence length="74" mass="8438">MDAQKKEGRKGRKSHHYQQQGLLLVLFKFFLNLALRVANADGHTCHSRCTLAKQVDVERDPTPDIPEPIIVPFL</sequence>
<gene>
    <name evidence="2" type="ORF">DCAF_LOCUS26673</name>
</gene>
<keyword evidence="1" id="KW-0472">Membrane</keyword>
<dbReference type="AlphaFoldDB" id="A0AAV1SRL4"/>
<dbReference type="Proteomes" id="UP001314170">
    <property type="component" value="Unassembled WGS sequence"/>
</dbReference>
<name>A0AAV1SRL4_9ROSI</name>
<evidence type="ECO:0000256" key="1">
    <source>
        <dbReference type="SAM" id="Phobius"/>
    </source>
</evidence>
<reference evidence="2 3" key="1">
    <citation type="submission" date="2024-01" db="EMBL/GenBank/DDBJ databases">
        <authorList>
            <person name="Waweru B."/>
        </authorList>
    </citation>
    <scope>NUCLEOTIDE SEQUENCE [LARGE SCALE GENOMIC DNA]</scope>
</reference>
<evidence type="ECO:0008006" key="4">
    <source>
        <dbReference type="Google" id="ProtNLM"/>
    </source>
</evidence>
<keyword evidence="1" id="KW-0812">Transmembrane</keyword>
<protein>
    <recommendedName>
        <fullName evidence="4">Secreted protein</fullName>
    </recommendedName>
</protein>